<feature type="region of interest" description="Disordered" evidence="1">
    <location>
        <begin position="937"/>
        <end position="959"/>
    </location>
</feature>
<dbReference type="InterPro" id="IPR012921">
    <property type="entry name" value="SPOC_C"/>
</dbReference>
<feature type="region of interest" description="Disordered" evidence="1">
    <location>
        <begin position="561"/>
        <end position="615"/>
    </location>
</feature>
<dbReference type="GO" id="GO:0005634">
    <property type="term" value="C:nucleus"/>
    <property type="evidence" value="ECO:0007669"/>
    <property type="project" value="TreeGrafter"/>
</dbReference>
<feature type="region of interest" description="Disordered" evidence="1">
    <location>
        <begin position="461"/>
        <end position="505"/>
    </location>
</feature>
<organism evidence="3 4">
    <name type="scientific">Rhododendron simsii</name>
    <name type="common">Sims's rhododendron</name>
    <dbReference type="NCBI Taxonomy" id="118357"/>
    <lineage>
        <taxon>Eukaryota</taxon>
        <taxon>Viridiplantae</taxon>
        <taxon>Streptophyta</taxon>
        <taxon>Embryophyta</taxon>
        <taxon>Tracheophyta</taxon>
        <taxon>Spermatophyta</taxon>
        <taxon>Magnoliopsida</taxon>
        <taxon>eudicotyledons</taxon>
        <taxon>Gunneridae</taxon>
        <taxon>Pentapetalae</taxon>
        <taxon>asterids</taxon>
        <taxon>Ericales</taxon>
        <taxon>Ericaceae</taxon>
        <taxon>Ericoideae</taxon>
        <taxon>Rhodoreae</taxon>
        <taxon>Rhododendron</taxon>
    </lineage>
</organism>
<dbReference type="PANTHER" id="PTHR11477:SF20">
    <property type="entry name" value="SPOC DOMAIN _ TRANSCRIPTION ELONGATION FACTOR S-II PROTEIN"/>
    <property type="match status" value="1"/>
</dbReference>
<evidence type="ECO:0000313" key="4">
    <source>
        <dbReference type="Proteomes" id="UP000626092"/>
    </source>
</evidence>
<dbReference type="EMBL" id="WJXA01000002">
    <property type="protein sequence ID" value="KAF7151409.1"/>
    <property type="molecule type" value="Genomic_DNA"/>
</dbReference>
<feature type="compositionally biased region" description="Polar residues" evidence="1">
    <location>
        <begin position="178"/>
        <end position="210"/>
    </location>
</feature>
<dbReference type="SUPFAM" id="SSF46942">
    <property type="entry name" value="Elongation factor TFIIS domain 2"/>
    <property type="match status" value="1"/>
</dbReference>
<feature type="compositionally biased region" description="Basic and acidic residues" evidence="1">
    <location>
        <begin position="600"/>
        <end position="615"/>
    </location>
</feature>
<feature type="compositionally biased region" description="Polar residues" evidence="1">
    <location>
        <begin position="143"/>
        <end position="169"/>
    </location>
</feature>
<dbReference type="Pfam" id="PF07500">
    <property type="entry name" value="TFIIS_M"/>
    <property type="match status" value="1"/>
</dbReference>
<reference evidence="3" key="1">
    <citation type="submission" date="2019-11" db="EMBL/GenBank/DDBJ databases">
        <authorList>
            <person name="Liu Y."/>
            <person name="Hou J."/>
            <person name="Li T.-Q."/>
            <person name="Guan C.-H."/>
            <person name="Wu X."/>
            <person name="Wu H.-Z."/>
            <person name="Ling F."/>
            <person name="Zhang R."/>
            <person name="Shi X.-G."/>
            <person name="Ren J.-P."/>
            <person name="Chen E.-F."/>
            <person name="Sun J.-M."/>
        </authorList>
    </citation>
    <scope>NUCLEOTIDE SEQUENCE</scope>
    <source>
        <strain evidence="3">Adult_tree_wgs_1</strain>
        <tissue evidence="3">Leaves</tissue>
    </source>
</reference>
<dbReference type="InterPro" id="IPR036575">
    <property type="entry name" value="TFIIS_cen_dom_sf"/>
</dbReference>
<feature type="compositionally biased region" description="Basic and acidic residues" evidence="1">
    <location>
        <begin position="576"/>
        <end position="589"/>
    </location>
</feature>
<dbReference type="PANTHER" id="PTHR11477">
    <property type="entry name" value="TRANSCRIPTION FACTOR S-II ZINC FINGER DOMAIN-CONTAINING PROTEIN"/>
    <property type="match status" value="1"/>
</dbReference>
<feature type="compositionally biased region" description="Low complexity" evidence="1">
    <location>
        <begin position="883"/>
        <end position="896"/>
    </location>
</feature>
<dbReference type="Gene3D" id="1.10.472.30">
    <property type="entry name" value="Transcription elongation factor S-II, central domain"/>
    <property type="match status" value="1"/>
</dbReference>
<dbReference type="CDD" id="cd21538">
    <property type="entry name" value="SPOC_TFIIS"/>
    <property type="match status" value="1"/>
</dbReference>
<feature type="region of interest" description="Disordered" evidence="1">
    <location>
        <begin position="110"/>
        <end position="266"/>
    </location>
</feature>
<dbReference type="SMART" id="SM00510">
    <property type="entry name" value="TFS2M"/>
    <property type="match status" value="1"/>
</dbReference>
<gene>
    <name evidence="3" type="ORF">RHSIM_Rhsim02G0187500</name>
</gene>
<sequence length="1060" mass="116794">MSNNLVSQPLSVPSSQMGHTLNNLEVSIPNMQMGIISSSPRSQSFKMSNQPMDFVEPISNTYVLHNPQVLNRQVGHTEGLQQYLMPNQQDGHMEGMWNNFGSQKVLPSKRRATGETMASNPMGQHLSMPNKNVTRMEPYTNIPGLNQPASPNKRTASSSATPGSQNFPATNKKMARNDSISGKSGTKQLQTPKNRTTQVEPSPKAQSESFESVRSKMRDSLASALALVTQGQDKSPNEEKTSENVSENPTDSLPSKEPSSADKINDAQVTPQGIFTTESLPNEDVSFADSFFVKDDLLQGNGLTWAWDLDVDMGERKEDEHISKKPKLVDQDIKQEVRSPQNLAFKIEAELFKFFGGVNKKYKEKGRSLLFNLKDHNNPELRERVMSGDIPPERLCSMSAEDLASKELSQWRIAKAEELAQMVVLPDSDVDMRRLVKKTHKGEFQVEFEQDDGVSVEVSVGTSSHTRVETENRETETDNKETDELKDKETVGGEKVSSGNQDISYSLSIPSDGTDLMQGLMVDEFKDAEFLPPIVSLDEFMESLDAEPPFENLAVVDGKAILPSDKDSSEGDYEADGGKRIPHSEKESSEGGYQGIHSDVATKEPVDTTPEKSDKVEVKYADSDVKLKAKDTPIEPKPSPHGAVYKGERVWEGVLQLNVSTLVTVVGFFRSGEKISTKDWPVALEIKGRVRLDAFEKFVQGLPMSRSRAVMVSLLPFSPVIVHFALKEGSSENDHSHLGEVVESYVADERLGFAEASKGVEIYFCPPHPKIVEILTKNLSKYQSENLNSTGKNGLIGMIVWRRPHLSSSAMSPNSSHHQNHASKRQQFTPTIHQEKHTADRNVNFPSKQTQSAAQPRVAVDEGDDDDIPPGFGPARDEDDLPEFNFSNPSLPSPSNRIQSRGSNPSAPPLDQIRELIHKYGQTGNNVDSRNVGGMGIQQWNAEDDDDDIPEWQPSAPTQQKTLAHQLPVHNFQMPAAPHFGAAVAQQPPPRLQVATPSQPLVNLVQGGARWAQPPGYDNRQHPSNLGSHQSGGGGQYYGGTAARSGHTGVDRRRGGGRRK</sequence>
<evidence type="ECO:0000259" key="2">
    <source>
        <dbReference type="PROSITE" id="PS51321"/>
    </source>
</evidence>
<dbReference type="GO" id="GO:0006351">
    <property type="term" value="P:DNA-templated transcription"/>
    <property type="evidence" value="ECO:0007669"/>
    <property type="project" value="InterPro"/>
</dbReference>
<dbReference type="AlphaFoldDB" id="A0A834LX00"/>
<feature type="compositionally biased region" description="Low complexity" evidence="1">
    <location>
        <begin position="807"/>
        <end position="816"/>
    </location>
</feature>
<feature type="domain" description="TFIIS central" evidence="2">
    <location>
        <begin position="320"/>
        <end position="431"/>
    </location>
</feature>
<feature type="compositionally biased region" description="Basic and acidic residues" evidence="1">
    <location>
        <begin position="466"/>
        <end position="492"/>
    </location>
</feature>
<feature type="compositionally biased region" description="Polar residues" evidence="1">
    <location>
        <begin position="116"/>
        <end position="133"/>
    </location>
</feature>
<feature type="region of interest" description="Disordered" evidence="1">
    <location>
        <begin position="1007"/>
        <end position="1060"/>
    </location>
</feature>
<dbReference type="InterPro" id="IPR003618">
    <property type="entry name" value="TFIIS_cen_dom"/>
</dbReference>
<comment type="caution">
    <text evidence="3">The sequence shown here is derived from an EMBL/GenBank/DDBJ whole genome shotgun (WGS) entry which is preliminary data.</text>
</comment>
<feature type="compositionally biased region" description="Polar residues" evidence="1">
    <location>
        <begin position="243"/>
        <end position="253"/>
    </location>
</feature>
<dbReference type="PROSITE" id="PS51321">
    <property type="entry name" value="TFIIS_CENTRAL"/>
    <property type="match status" value="1"/>
</dbReference>
<protein>
    <recommendedName>
        <fullName evidence="2">TFIIS central domain-containing protein</fullName>
    </recommendedName>
</protein>
<feature type="region of interest" description="Disordered" evidence="1">
    <location>
        <begin position="807"/>
        <end position="827"/>
    </location>
</feature>
<proteinExistence type="predicted"/>
<feature type="compositionally biased region" description="Polar residues" evidence="1">
    <location>
        <begin position="844"/>
        <end position="854"/>
    </location>
</feature>
<accession>A0A834LX00</accession>
<dbReference type="Proteomes" id="UP000626092">
    <property type="component" value="Unassembled WGS sequence"/>
</dbReference>
<evidence type="ECO:0000313" key="3">
    <source>
        <dbReference type="EMBL" id="KAF7151409.1"/>
    </source>
</evidence>
<evidence type="ECO:0000256" key="1">
    <source>
        <dbReference type="SAM" id="MobiDB-lite"/>
    </source>
</evidence>
<feature type="region of interest" description="Disordered" evidence="1">
    <location>
        <begin position="841"/>
        <end position="910"/>
    </location>
</feature>
<dbReference type="Pfam" id="PF07744">
    <property type="entry name" value="SPOC"/>
    <property type="match status" value="1"/>
</dbReference>
<keyword evidence="4" id="KW-1185">Reference proteome</keyword>
<name>A0A834LX00_RHOSS</name>
<dbReference type="OrthoDB" id="1884872at2759"/>